<dbReference type="InterPro" id="IPR027417">
    <property type="entry name" value="P-loop_NTPase"/>
</dbReference>
<dbReference type="GO" id="GO:0003924">
    <property type="term" value="F:GTPase activity"/>
    <property type="evidence" value="ECO:0007669"/>
    <property type="project" value="TreeGrafter"/>
</dbReference>
<dbReference type="Gene3D" id="1.10.1580.10">
    <property type="match status" value="1"/>
</dbReference>
<dbReference type="GO" id="GO:0005525">
    <property type="term" value="F:GTP binding"/>
    <property type="evidence" value="ECO:0007669"/>
    <property type="project" value="UniProtKB-KW"/>
</dbReference>
<evidence type="ECO:0000313" key="8">
    <source>
        <dbReference type="Proteomes" id="UP000824082"/>
    </source>
</evidence>
<keyword evidence="2 4" id="KW-0547">Nucleotide-binding</keyword>
<comment type="similarity">
    <text evidence="4">Belongs to the TRAFAC class YlqF/YawG GTPase family. MTG1 subfamily.</text>
</comment>
<feature type="binding site" evidence="5">
    <location>
        <begin position="75"/>
        <end position="78"/>
    </location>
    <ligand>
        <name>GTP</name>
        <dbReference type="ChEBI" id="CHEBI:37565"/>
    </ligand>
</feature>
<evidence type="ECO:0000313" key="7">
    <source>
        <dbReference type="EMBL" id="HIU42094.1"/>
    </source>
</evidence>
<dbReference type="Proteomes" id="UP000824082">
    <property type="component" value="Unassembled WGS sequence"/>
</dbReference>
<keyword evidence="3 4" id="KW-0342">GTP-binding</keyword>
<dbReference type="InterPro" id="IPR006073">
    <property type="entry name" value="GTP-bd"/>
</dbReference>
<name>A0A9D1IU57_9FIRM</name>
<protein>
    <recommendedName>
        <fullName evidence="1 4">Ribosome biogenesis GTPase A</fullName>
    </recommendedName>
</protein>
<dbReference type="PANTHER" id="PTHR45782:SF4">
    <property type="entry name" value="MITOCHONDRIAL RIBOSOME-ASSOCIATED GTPASE 1"/>
    <property type="match status" value="1"/>
</dbReference>
<evidence type="ECO:0000256" key="4">
    <source>
        <dbReference type="PIRNR" id="PIRNR006230"/>
    </source>
</evidence>
<comment type="subcellular location">
    <subcellularLocation>
        <location evidence="4">Cytoplasm</location>
    </subcellularLocation>
</comment>
<reference evidence="7" key="1">
    <citation type="submission" date="2020-10" db="EMBL/GenBank/DDBJ databases">
        <authorList>
            <person name="Gilroy R."/>
        </authorList>
    </citation>
    <scope>NUCLEOTIDE SEQUENCE</scope>
    <source>
        <strain evidence="7">4509</strain>
    </source>
</reference>
<dbReference type="FunFam" id="3.40.50.300:FF:000590">
    <property type="entry name" value="Ribosome biogenesis GTPase A"/>
    <property type="match status" value="1"/>
</dbReference>
<gene>
    <name evidence="7" type="primary">ylqF</name>
    <name evidence="7" type="ORF">IAD19_06025</name>
</gene>
<dbReference type="AlphaFoldDB" id="A0A9D1IU57"/>
<dbReference type="PROSITE" id="PS51721">
    <property type="entry name" value="G_CP"/>
    <property type="match status" value="1"/>
</dbReference>
<dbReference type="InterPro" id="IPR016478">
    <property type="entry name" value="GTPase_MTG1"/>
</dbReference>
<dbReference type="GO" id="GO:0006412">
    <property type="term" value="P:translation"/>
    <property type="evidence" value="ECO:0007669"/>
    <property type="project" value="TreeGrafter"/>
</dbReference>
<dbReference type="InterPro" id="IPR023179">
    <property type="entry name" value="GTP-bd_ortho_bundle_sf"/>
</dbReference>
<sequence>MEEQNGYEQLQQRPLDTPSIQWFPGHMAKTRRLITQHLKQVDVVVELADARIPASSRNPELHKWLNNKPRLLLLNKSDYADLDVTAKWLSYYQKQGIATLACDCKTGKNVNRILPMLRTLLKDLLERRKKRGLVGQPIRVMVVGIPNVGKSSLINRLAGGKRAKVEDRPGVTRAQQWVPLGKDAELLDMPGVLWPKFEDPLVGERLAFTGAVKDEIIDTQLLAMRLLAFLKEGGYAKLLAARYKLEESEIAPLDGYRLLLAIGKKRGMLLPGGEIDLQRAASTVLDEYRGGKLGRITLETPEKGDSHDPA</sequence>
<reference evidence="7" key="2">
    <citation type="journal article" date="2021" name="PeerJ">
        <title>Extensive microbial diversity within the chicken gut microbiome revealed by metagenomics and culture.</title>
        <authorList>
            <person name="Gilroy R."/>
            <person name="Ravi A."/>
            <person name="Getino M."/>
            <person name="Pursley I."/>
            <person name="Horton D.L."/>
            <person name="Alikhan N.F."/>
            <person name="Baker D."/>
            <person name="Gharbi K."/>
            <person name="Hall N."/>
            <person name="Watson M."/>
            <person name="Adriaenssens E.M."/>
            <person name="Foster-Nyarko E."/>
            <person name="Jarju S."/>
            <person name="Secka A."/>
            <person name="Antonio M."/>
            <person name="Oren A."/>
            <person name="Chaudhuri R.R."/>
            <person name="La Ragione R."/>
            <person name="Hildebrand F."/>
            <person name="Pallen M.J."/>
        </authorList>
    </citation>
    <scope>NUCLEOTIDE SEQUENCE</scope>
    <source>
        <strain evidence="7">4509</strain>
    </source>
</reference>
<keyword evidence="4" id="KW-0963">Cytoplasm</keyword>
<dbReference type="CDD" id="cd01856">
    <property type="entry name" value="YlqF"/>
    <property type="match status" value="1"/>
</dbReference>
<comment type="caution">
    <text evidence="7">The sequence shown here is derived from an EMBL/GenBank/DDBJ whole genome shotgun (WGS) entry which is preliminary data.</text>
</comment>
<evidence type="ECO:0000256" key="3">
    <source>
        <dbReference type="ARBA" id="ARBA00023134"/>
    </source>
</evidence>
<organism evidence="7 8">
    <name type="scientific">Candidatus Egerieicola faecale</name>
    <dbReference type="NCBI Taxonomy" id="2840774"/>
    <lineage>
        <taxon>Bacteria</taxon>
        <taxon>Bacillati</taxon>
        <taxon>Bacillota</taxon>
        <taxon>Clostridia</taxon>
        <taxon>Eubacteriales</taxon>
        <taxon>Oscillospiraceae</taxon>
        <taxon>Oscillospiraceae incertae sedis</taxon>
        <taxon>Candidatus Egerieicola</taxon>
    </lineage>
</organism>
<dbReference type="NCBIfam" id="TIGR03596">
    <property type="entry name" value="GTPase_YlqF"/>
    <property type="match status" value="1"/>
</dbReference>
<evidence type="ECO:0000256" key="1">
    <source>
        <dbReference type="ARBA" id="ARBA00014898"/>
    </source>
</evidence>
<dbReference type="SUPFAM" id="SSF52540">
    <property type="entry name" value="P-loop containing nucleoside triphosphate hydrolases"/>
    <property type="match status" value="1"/>
</dbReference>
<dbReference type="GO" id="GO:0005737">
    <property type="term" value="C:cytoplasm"/>
    <property type="evidence" value="ECO:0007669"/>
    <property type="project" value="UniProtKB-SubCell"/>
</dbReference>
<dbReference type="PANTHER" id="PTHR45782">
    <property type="entry name" value="MITOCHONDRIAL RIBOSOME-ASSOCIATED GTPASE 1"/>
    <property type="match status" value="1"/>
</dbReference>
<feature type="binding site" evidence="5">
    <location>
        <begin position="147"/>
        <end position="152"/>
    </location>
    <ligand>
        <name>GTP</name>
        <dbReference type="ChEBI" id="CHEBI:37565"/>
    </ligand>
</feature>
<feature type="domain" description="CP-type G" evidence="6">
    <location>
        <begin position="30"/>
        <end position="195"/>
    </location>
</feature>
<dbReference type="Pfam" id="PF01926">
    <property type="entry name" value="MMR_HSR1"/>
    <property type="match status" value="1"/>
</dbReference>
<dbReference type="InterPro" id="IPR030378">
    <property type="entry name" value="G_CP_dom"/>
</dbReference>
<dbReference type="Gene3D" id="3.40.50.300">
    <property type="entry name" value="P-loop containing nucleotide triphosphate hydrolases"/>
    <property type="match status" value="1"/>
</dbReference>
<feature type="binding site" evidence="5">
    <location>
        <position position="191"/>
    </location>
    <ligand>
        <name>GTP</name>
        <dbReference type="ChEBI" id="CHEBI:37565"/>
    </ligand>
</feature>
<dbReference type="InterPro" id="IPR019991">
    <property type="entry name" value="GTP-bd_ribosome_bgen"/>
</dbReference>
<comment type="function">
    <text evidence="4">Required for a late step of 50S ribosomal subunit assembly. Has GTPase activity.</text>
</comment>
<evidence type="ECO:0000256" key="5">
    <source>
        <dbReference type="PIRSR" id="PIRSR006230-1"/>
    </source>
</evidence>
<accession>A0A9D1IU57</accession>
<dbReference type="EMBL" id="DVMX01000117">
    <property type="protein sequence ID" value="HIU42094.1"/>
    <property type="molecule type" value="Genomic_DNA"/>
</dbReference>
<evidence type="ECO:0000256" key="2">
    <source>
        <dbReference type="ARBA" id="ARBA00022741"/>
    </source>
</evidence>
<evidence type="ECO:0000259" key="6">
    <source>
        <dbReference type="PROSITE" id="PS51721"/>
    </source>
</evidence>
<proteinExistence type="inferred from homology"/>
<dbReference type="PIRSF" id="PIRSF006230">
    <property type="entry name" value="MG442"/>
    <property type="match status" value="1"/>
</dbReference>